<evidence type="ECO:0000313" key="2">
    <source>
        <dbReference type="Proteomes" id="UP001500618"/>
    </source>
</evidence>
<dbReference type="EMBL" id="BAAANY010000001">
    <property type="protein sequence ID" value="GAA1656844.1"/>
    <property type="molecule type" value="Genomic_DNA"/>
</dbReference>
<gene>
    <name evidence="1" type="ORF">GCM10009765_02900</name>
</gene>
<name>A0ABN2FQX3_9ACTN</name>
<comment type="caution">
    <text evidence="1">The sequence shown here is derived from an EMBL/GenBank/DDBJ whole genome shotgun (WGS) entry which is preliminary data.</text>
</comment>
<evidence type="ECO:0000313" key="1">
    <source>
        <dbReference type="EMBL" id="GAA1656844.1"/>
    </source>
</evidence>
<protein>
    <submittedName>
        <fullName evidence="1">Uncharacterized protein</fullName>
    </submittedName>
</protein>
<organism evidence="1 2">
    <name type="scientific">Fodinicola feengrottensis</name>
    <dbReference type="NCBI Taxonomy" id="435914"/>
    <lineage>
        <taxon>Bacteria</taxon>
        <taxon>Bacillati</taxon>
        <taxon>Actinomycetota</taxon>
        <taxon>Actinomycetes</taxon>
        <taxon>Mycobacteriales</taxon>
        <taxon>Fodinicola</taxon>
    </lineage>
</organism>
<dbReference type="Proteomes" id="UP001500618">
    <property type="component" value="Unassembled WGS sequence"/>
</dbReference>
<accession>A0ABN2FQX3</accession>
<keyword evidence="2" id="KW-1185">Reference proteome</keyword>
<sequence length="92" mass="10312">MVTEYTAPEVFTRGVEEGWADPEADPTKIDWPPRQRAAAIWFEVEDGRPVNPCEQPAIQRAAINWATGAKPWLPMPWSLSPSRHLVSAGRCL</sequence>
<proteinExistence type="predicted"/>
<reference evidence="1 2" key="1">
    <citation type="journal article" date="2019" name="Int. J. Syst. Evol. Microbiol.">
        <title>The Global Catalogue of Microorganisms (GCM) 10K type strain sequencing project: providing services to taxonomists for standard genome sequencing and annotation.</title>
        <authorList>
            <consortium name="The Broad Institute Genomics Platform"/>
            <consortium name="The Broad Institute Genome Sequencing Center for Infectious Disease"/>
            <person name="Wu L."/>
            <person name="Ma J."/>
        </authorList>
    </citation>
    <scope>NUCLEOTIDE SEQUENCE [LARGE SCALE GENOMIC DNA]</scope>
    <source>
        <strain evidence="1 2">JCM 14718</strain>
    </source>
</reference>